<dbReference type="PANTHER" id="PTHR34724">
    <property type="entry name" value="OS12G0596101 PROTEIN"/>
    <property type="match status" value="1"/>
</dbReference>
<evidence type="ECO:0000256" key="1">
    <source>
        <dbReference type="SAM" id="MobiDB-lite"/>
    </source>
</evidence>
<dbReference type="PANTHER" id="PTHR34724:SF2">
    <property type="entry name" value="OS12G0596101 PROTEIN"/>
    <property type="match status" value="1"/>
</dbReference>
<dbReference type="EMBL" id="JAGGNH010000009">
    <property type="protein sequence ID" value="KAJ0963384.1"/>
    <property type="molecule type" value="Genomic_DNA"/>
</dbReference>
<organism evidence="2 3">
    <name type="scientific">Dioscorea zingiberensis</name>
    <dbReference type="NCBI Taxonomy" id="325984"/>
    <lineage>
        <taxon>Eukaryota</taxon>
        <taxon>Viridiplantae</taxon>
        <taxon>Streptophyta</taxon>
        <taxon>Embryophyta</taxon>
        <taxon>Tracheophyta</taxon>
        <taxon>Spermatophyta</taxon>
        <taxon>Magnoliopsida</taxon>
        <taxon>Liliopsida</taxon>
        <taxon>Dioscoreales</taxon>
        <taxon>Dioscoreaceae</taxon>
        <taxon>Dioscorea</taxon>
    </lineage>
</organism>
<gene>
    <name evidence="2" type="ORF">J5N97_028506</name>
</gene>
<proteinExistence type="predicted"/>
<reference evidence="2" key="1">
    <citation type="submission" date="2021-03" db="EMBL/GenBank/DDBJ databases">
        <authorList>
            <person name="Li Z."/>
            <person name="Yang C."/>
        </authorList>
    </citation>
    <scope>NUCLEOTIDE SEQUENCE</scope>
    <source>
        <strain evidence="2">Dzin_1.0</strain>
        <tissue evidence="2">Leaf</tissue>
    </source>
</reference>
<protein>
    <submittedName>
        <fullName evidence="2">Uncharacterized protein</fullName>
    </submittedName>
</protein>
<sequence length="68" mass="7275">MCFKVDCKQCGKITWGGCGNHVPSVYNGIEKGKHCTCRPWPGVALPSDTSSSKTSTTSTTSTSTSRYI</sequence>
<reference evidence="2" key="2">
    <citation type="journal article" date="2022" name="Hortic Res">
        <title>The genome of Dioscorea zingiberensis sheds light on the biosynthesis, origin and evolution of the medicinally important diosgenin saponins.</title>
        <authorList>
            <person name="Li Y."/>
            <person name="Tan C."/>
            <person name="Li Z."/>
            <person name="Guo J."/>
            <person name="Li S."/>
            <person name="Chen X."/>
            <person name="Wang C."/>
            <person name="Dai X."/>
            <person name="Yang H."/>
            <person name="Song W."/>
            <person name="Hou L."/>
            <person name="Xu J."/>
            <person name="Tong Z."/>
            <person name="Xu A."/>
            <person name="Yuan X."/>
            <person name="Wang W."/>
            <person name="Yang Q."/>
            <person name="Chen L."/>
            <person name="Sun Z."/>
            <person name="Wang K."/>
            <person name="Pan B."/>
            <person name="Chen J."/>
            <person name="Bao Y."/>
            <person name="Liu F."/>
            <person name="Qi X."/>
            <person name="Gang D.R."/>
            <person name="Wen J."/>
            <person name="Li J."/>
        </authorList>
    </citation>
    <scope>NUCLEOTIDE SEQUENCE</scope>
    <source>
        <strain evidence="2">Dzin_1.0</strain>
    </source>
</reference>
<feature type="compositionally biased region" description="Low complexity" evidence="1">
    <location>
        <begin position="49"/>
        <end position="68"/>
    </location>
</feature>
<dbReference type="OrthoDB" id="88410at2759"/>
<evidence type="ECO:0000313" key="2">
    <source>
        <dbReference type="EMBL" id="KAJ0963384.1"/>
    </source>
</evidence>
<dbReference type="AlphaFoldDB" id="A0A9D5BZL4"/>
<feature type="region of interest" description="Disordered" evidence="1">
    <location>
        <begin position="43"/>
        <end position="68"/>
    </location>
</feature>
<comment type="caution">
    <text evidence="2">The sequence shown here is derived from an EMBL/GenBank/DDBJ whole genome shotgun (WGS) entry which is preliminary data.</text>
</comment>
<accession>A0A9D5BZL4</accession>
<keyword evidence="3" id="KW-1185">Reference proteome</keyword>
<evidence type="ECO:0000313" key="3">
    <source>
        <dbReference type="Proteomes" id="UP001085076"/>
    </source>
</evidence>
<dbReference type="Proteomes" id="UP001085076">
    <property type="component" value="Miscellaneous, Linkage group lg09"/>
</dbReference>
<name>A0A9D5BZL4_9LILI</name>